<gene>
    <name evidence="1" type="ORF">NQ317_015348</name>
</gene>
<sequence length="62" mass="7351">MASSKAVVRECVEMVVLLKKELKIIVNLNKTRKKRQFWVRQWILRRNRLGASETVERANIRG</sequence>
<protein>
    <submittedName>
        <fullName evidence="1">Uncharacterized protein</fullName>
    </submittedName>
</protein>
<keyword evidence="2" id="KW-1185">Reference proteome</keyword>
<proteinExistence type="predicted"/>
<dbReference type="Proteomes" id="UP001162164">
    <property type="component" value="Unassembled WGS sequence"/>
</dbReference>
<organism evidence="1 2">
    <name type="scientific">Molorchus minor</name>
    <dbReference type="NCBI Taxonomy" id="1323400"/>
    <lineage>
        <taxon>Eukaryota</taxon>
        <taxon>Metazoa</taxon>
        <taxon>Ecdysozoa</taxon>
        <taxon>Arthropoda</taxon>
        <taxon>Hexapoda</taxon>
        <taxon>Insecta</taxon>
        <taxon>Pterygota</taxon>
        <taxon>Neoptera</taxon>
        <taxon>Endopterygota</taxon>
        <taxon>Coleoptera</taxon>
        <taxon>Polyphaga</taxon>
        <taxon>Cucujiformia</taxon>
        <taxon>Chrysomeloidea</taxon>
        <taxon>Cerambycidae</taxon>
        <taxon>Lamiinae</taxon>
        <taxon>Monochamini</taxon>
        <taxon>Molorchus</taxon>
    </lineage>
</organism>
<dbReference type="EMBL" id="JAPWTJ010002905">
    <property type="protein sequence ID" value="KAJ8964061.1"/>
    <property type="molecule type" value="Genomic_DNA"/>
</dbReference>
<reference evidence="1" key="1">
    <citation type="journal article" date="2023" name="Insect Mol. Biol.">
        <title>Genome sequencing provides insights into the evolution of gene families encoding plant cell wall-degrading enzymes in longhorned beetles.</title>
        <authorList>
            <person name="Shin N.R."/>
            <person name="Okamura Y."/>
            <person name="Kirsch R."/>
            <person name="Pauchet Y."/>
        </authorList>
    </citation>
    <scope>NUCLEOTIDE SEQUENCE</scope>
    <source>
        <strain evidence="1">MMC_N1</strain>
    </source>
</reference>
<name>A0ABQ9ISE9_9CUCU</name>
<evidence type="ECO:0000313" key="2">
    <source>
        <dbReference type="Proteomes" id="UP001162164"/>
    </source>
</evidence>
<evidence type="ECO:0000313" key="1">
    <source>
        <dbReference type="EMBL" id="KAJ8964061.1"/>
    </source>
</evidence>
<comment type="caution">
    <text evidence="1">The sequence shown here is derived from an EMBL/GenBank/DDBJ whole genome shotgun (WGS) entry which is preliminary data.</text>
</comment>
<accession>A0ABQ9ISE9</accession>